<accession>A0ABQ5F503</accession>
<reference evidence="2" key="2">
    <citation type="submission" date="2022-01" db="EMBL/GenBank/DDBJ databases">
        <authorList>
            <person name="Yamashiro T."/>
            <person name="Shiraishi A."/>
            <person name="Satake H."/>
            <person name="Nakayama K."/>
        </authorList>
    </citation>
    <scope>NUCLEOTIDE SEQUENCE</scope>
</reference>
<dbReference type="EMBL" id="BQNB010016981">
    <property type="protein sequence ID" value="GJT58009.1"/>
    <property type="molecule type" value="Genomic_DNA"/>
</dbReference>
<organism evidence="2 3">
    <name type="scientific">Tanacetum coccineum</name>
    <dbReference type="NCBI Taxonomy" id="301880"/>
    <lineage>
        <taxon>Eukaryota</taxon>
        <taxon>Viridiplantae</taxon>
        <taxon>Streptophyta</taxon>
        <taxon>Embryophyta</taxon>
        <taxon>Tracheophyta</taxon>
        <taxon>Spermatophyta</taxon>
        <taxon>Magnoliopsida</taxon>
        <taxon>eudicotyledons</taxon>
        <taxon>Gunneridae</taxon>
        <taxon>Pentapetalae</taxon>
        <taxon>asterids</taxon>
        <taxon>campanulids</taxon>
        <taxon>Asterales</taxon>
        <taxon>Asteraceae</taxon>
        <taxon>Asteroideae</taxon>
        <taxon>Anthemideae</taxon>
        <taxon>Anthemidinae</taxon>
        <taxon>Tanacetum</taxon>
    </lineage>
</organism>
<evidence type="ECO:0000256" key="1">
    <source>
        <dbReference type="SAM" id="MobiDB-lite"/>
    </source>
</evidence>
<evidence type="ECO:0000313" key="3">
    <source>
        <dbReference type="Proteomes" id="UP001151760"/>
    </source>
</evidence>
<gene>
    <name evidence="2" type="ORF">Tco_0993063</name>
</gene>
<sequence>MHRSGPQRSLQDTCGRSGSDRVGTTDTTTLPVIENGDSWVSVSQTSKENGITVTKMYTPVTAKEKKNKKNNVKARGLLLMALPNDKPAKLCQYPDANSITNDVTCLLRKFSAASPCASNTLPVTSLRCKCSDNLIILYDLDAMDLKWLLSLLSVESKEVECYNVISGTLCRECKAPRSKEGQFRNQDNTRKQGNNEDTSKAMLAINGVGFDWSDMAEEQPEFKGYGPENNKKESNVVCNKESENSKDNFVKSLVEEQVSQGKPQLDDKGFVDSGCSRHMTGNIAYLYDFKQKISTARQMLILLRSHEHRVCKLVSILDLLRWSSLFIQPISMDVKECYIIEYVQKDQNTFRHSKKVGTPRYLNLVVPLIKVDDEAVNKELGDIMERVAATASSLEDSCWISSIDPPTPKRLTHLEVGGQGRDLHLDDAEGTDCLPTATIFEEWHVVPTPSNDPQASGEDSMKLTDLMVLCTKLQTQVLDLEKPRMLCRRLLFADEDPRIVWVLLKMHLQERSIEILVLMLMGLWLMKLKRDKIKDQIALDEQIARDIQAKLDAELIEEQKLARKQEEEANIELIKSWENTQALIEADRLLAERLLFKEKRVIDSENKEKKEEGREETTKSSRKKMLGRKRAGKEQQKESSKKQKVEEEKESEDRCCKNQTREDLEALWRIVKAKYGDTRPENEFERVLYGDLKDCWVLKGLHLEILRIYAMHSVAGGKDYNLFEDFLCQRDKEEIKEIKIVCREQEYV</sequence>
<protein>
    <submittedName>
        <fullName evidence="2">Uncharacterized protein</fullName>
    </submittedName>
</protein>
<feature type="compositionally biased region" description="Basic and acidic residues" evidence="1">
    <location>
        <begin position="606"/>
        <end position="619"/>
    </location>
</feature>
<name>A0ABQ5F503_9ASTR</name>
<feature type="region of interest" description="Disordered" evidence="1">
    <location>
        <begin position="1"/>
        <end position="29"/>
    </location>
</feature>
<dbReference type="Proteomes" id="UP001151760">
    <property type="component" value="Unassembled WGS sequence"/>
</dbReference>
<feature type="compositionally biased region" description="Basic residues" evidence="1">
    <location>
        <begin position="620"/>
        <end position="631"/>
    </location>
</feature>
<comment type="caution">
    <text evidence="2">The sequence shown here is derived from an EMBL/GenBank/DDBJ whole genome shotgun (WGS) entry which is preliminary data.</text>
</comment>
<reference evidence="2" key="1">
    <citation type="journal article" date="2022" name="Int. J. Mol. Sci.">
        <title>Draft Genome of Tanacetum Coccineum: Genomic Comparison of Closely Related Tanacetum-Family Plants.</title>
        <authorList>
            <person name="Yamashiro T."/>
            <person name="Shiraishi A."/>
            <person name="Nakayama K."/>
            <person name="Satake H."/>
        </authorList>
    </citation>
    <scope>NUCLEOTIDE SEQUENCE</scope>
</reference>
<feature type="compositionally biased region" description="Basic and acidic residues" evidence="1">
    <location>
        <begin position="632"/>
        <end position="653"/>
    </location>
</feature>
<evidence type="ECO:0000313" key="2">
    <source>
        <dbReference type="EMBL" id="GJT58009.1"/>
    </source>
</evidence>
<proteinExistence type="predicted"/>
<keyword evidence="3" id="KW-1185">Reference proteome</keyword>
<feature type="region of interest" description="Disordered" evidence="1">
    <location>
        <begin position="606"/>
        <end position="653"/>
    </location>
</feature>